<keyword evidence="3" id="KW-1185">Reference proteome</keyword>
<organism evidence="2 3">
    <name type="scientific">Pseudohoeflea coraliihabitans</name>
    <dbReference type="NCBI Taxonomy" id="2860393"/>
    <lineage>
        <taxon>Bacteria</taxon>
        <taxon>Pseudomonadati</taxon>
        <taxon>Pseudomonadota</taxon>
        <taxon>Alphaproteobacteria</taxon>
        <taxon>Hyphomicrobiales</taxon>
        <taxon>Rhizobiaceae</taxon>
        <taxon>Pseudohoeflea</taxon>
    </lineage>
</organism>
<evidence type="ECO:0000313" key="2">
    <source>
        <dbReference type="EMBL" id="MBW3097712.1"/>
    </source>
</evidence>
<gene>
    <name evidence="2" type="ORF">KY465_10505</name>
</gene>
<dbReference type="RefSeq" id="WP_219201591.1">
    <property type="nucleotide sequence ID" value="NZ_JAHWQX010000002.1"/>
</dbReference>
<feature type="signal peptide" evidence="1">
    <location>
        <begin position="1"/>
        <end position="25"/>
    </location>
</feature>
<proteinExistence type="predicted"/>
<protein>
    <recommendedName>
        <fullName evidence="4">Tat pathway signal sequence domain protein</fullName>
    </recommendedName>
</protein>
<accession>A0ABS6WP17</accession>
<reference evidence="2" key="1">
    <citation type="submission" date="2021-07" db="EMBL/GenBank/DDBJ databases">
        <title>Pseudohoeflea marina sp. nov. a polyhydroxyalcanoate-producing bacterium.</title>
        <authorList>
            <person name="Zheng W."/>
            <person name="Yu S."/>
            <person name="Huang Y."/>
        </authorList>
    </citation>
    <scope>NUCLEOTIDE SEQUENCE</scope>
    <source>
        <strain evidence="2">DP4N28-3</strain>
    </source>
</reference>
<evidence type="ECO:0000256" key="1">
    <source>
        <dbReference type="SAM" id="SignalP"/>
    </source>
</evidence>
<dbReference type="Proteomes" id="UP001430804">
    <property type="component" value="Unassembled WGS sequence"/>
</dbReference>
<feature type="chain" id="PRO_5047488166" description="Tat pathway signal sequence domain protein" evidence="1">
    <location>
        <begin position="26"/>
        <end position="146"/>
    </location>
</feature>
<keyword evidence="1" id="KW-0732">Signal</keyword>
<comment type="caution">
    <text evidence="2">The sequence shown here is derived from an EMBL/GenBank/DDBJ whole genome shotgun (WGS) entry which is preliminary data.</text>
</comment>
<sequence length="146" mass="15893">MTRAFARLIFLIALSALLSAPSANAQEGPAHAGLSLELNRLEQNGPACRATFVATNGFDENLKETAFEVVTFDRRGLIDLMTVIDFGALPEGKTMVRRFDLPQTVCGEMSRILVNSVSRCAGETVDIARCRASFTTENHAEIKFGL</sequence>
<dbReference type="EMBL" id="JAHWQX010000002">
    <property type="protein sequence ID" value="MBW3097712.1"/>
    <property type="molecule type" value="Genomic_DNA"/>
</dbReference>
<name>A0ABS6WP17_9HYPH</name>
<evidence type="ECO:0008006" key="4">
    <source>
        <dbReference type="Google" id="ProtNLM"/>
    </source>
</evidence>
<evidence type="ECO:0000313" key="3">
    <source>
        <dbReference type="Proteomes" id="UP001430804"/>
    </source>
</evidence>